<evidence type="ECO:0000256" key="3">
    <source>
        <dbReference type="ARBA" id="ARBA00022900"/>
    </source>
</evidence>
<evidence type="ECO:0000259" key="5">
    <source>
        <dbReference type="PROSITE" id="PS50279"/>
    </source>
</evidence>
<keyword evidence="1" id="KW-0800">Toxin</keyword>
<feature type="domain" description="BPTI/Kunitz inhibitor" evidence="5">
    <location>
        <begin position="151"/>
        <end position="201"/>
    </location>
</feature>
<evidence type="ECO:0000256" key="1">
    <source>
        <dbReference type="ARBA" id="ARBA00022656"/>
    </source>
</evidence>
<dbReference type="Proteomes" id="UP000617340">
    <property type="component" value="Unassembled WGS sequence"/>
</dbReference>
<dbReference type="SMART" id="SM00131">
    <property type="entry name" value="KU"/>
    <property type="match status" value="7"/>
</dbReference>
<evidence type="ECO:0000313" key="7">
    <source>
        <dbReference type="Proteomes" id="UP000617340"/>
    </source>
</evidence>
<dbReference type="EMBL" id="JACSDZ010000015">
    <property type="protein sequence ID" value="KAF7386509.1"/>
    <property type="molecule type" value="Genomic_DNA"/>
</dbReference>
<dbReference type="AlphaFoldDB" id="A0A834MWS0"/>
<dbReference type="GO" id="GO:0004867">
    <property type="term" value="F:serine-type endopeptidase inhibitor activity"/>
    <property type="evidence" value="ECO:0007669"/>
    <property type="project" value="UniProtKB-KW"/>
</dbReference>
<keyword evidence="4" id="KW-1015">Disulfide bond</keyword>
<protein>
    <recommendedName>
        <fullName evidence="5">BPTI/Kunitz inhibitor domain-containing protein</fullName>
    </recommendedName>
</protein>
<evidence type="ECO:0000313" key="6">
    <source>
        <dbReference type="EMBL" id="KAF7386509.1"/>
    </source>
</evidence>
<dbReference type="InterPro" id="IPR036880">
    <property type="entry name" value="Kunitz_BPTI_sf"/>
</dbReference>
<feature type="domain" description="BPTI/Kunitz inhibitor" evidence="5">
    <location>
        <begin position="348"/>
        <end position="398"/>
    </location>
</feature>
<feature type="domain" description="BPTI/Kunitz inhibitor" evidence="5">
    <location>
        <begin position="70"/>
        <end position="120"/>
    </location>
</feature>
<feature type="domain" description="BPTI/Kunitz inhibitor" evidence="5">
    <location>
        <begin position="11"/>
        <end position="61"/>
    </location>
</feature>
<comment type="caution">
    <text evidence="6">The sequence shown here is derived from an EMBL/GenBank/DDBJ whole genome shotgun (WGS) entry which is preliminary data.</text>
</comment>
<evidence type="ECO:0000256" key="2">
    <source>
        <dbReference type="ARBA" id="ARBA00022690"/>
    </source>
</evidence>
<organism evidence="6 7">
    <name type="scientific">Vespula germanica</name>
    <name type="common">German yellow jacket</name>
    <name type="synonym">Paravespula germanica</name>
    <dbReference type="NCBI Taxonomy" id="30212"/>
    <lineage>
        <taxon>Eukaryota</taxon>
        <taxon>Metazoa</taxon>
        <taxon>Ecdysozoa</taxon>
        <taxon>Arthropoda</taxon>
        <taxon>Hexapoda</taxon>
        <taxon>Insecta</taxon>
        <taxon>Pterygota</taxon>
        <taxon>Neoptera</taxon>
        <taxon>Endopterygota</taxon>
        <taxon>Hymenoptera</taxon>
        <taxon>Apocrita</taxon>
        <taxon>Aculeata</taxon>
        <taxon>Vespoidea</taxon>
        <taxon>Vespidae</taxon>
        <taxon>Vespinae</taxon>
        <taxon>Vespula</taxon>
    </lineage>
</organism>
<name>A0A834MWS0_VESGE</name>
<keyword evidence="3" id="KW-0722">Serine protease inhibitor</keyword>
<feature type="domain" description="BPTI/Kunitz inhibitor" evidence="5">
    <location>
        <begin position="208"/>
        <end position="258"/>
    </location>
</feature>
<dbReference type="FunFam" id="4.10.410.10:FF:000020">
    <property type="entry name" value="Collagen, type VI, alpha 3"/>
    <property type="match status" value="4"/>
</dbReference>
<gene>
    <name evidence="6" type="ORF">HZH68_013641</name>
</gene>
<dbReference type="PROSITE" id="PS00280">
    <property type="entry name" value="BPTI_KUNITZ_1"/>
    <property type="match status" value="5"/>
</dbReference>
<reference evidence="6" key="1">
    <citation type="journal article" date="2020" name="G3 (Bethesda)">
        <title>High-Quality Assemblies for Three Invasive Social Wasps from the &lt;i&gt;Vespula&lt;/i&gt; Genus.</title>
        <authorList>
            <person name="Harrop T.W.R."/>
            <person name="Guhlin J."/>
            <person name="McLaughlin G.M."/>
            <person name="Permina E."/>
            <person name="Stockwell P."/>
            <person name="Gilligan J."/>
            <person name="Le Lec M.F."/>
            <person name="Gruber M.A.M."/>
            <person name="Quinn O."/>
            <person name="Lovegrove M."/>
            <person name="Duncan E.J."/>
            <person name="Remnant E.J."/>
            <person name="Van Eeckhoven J."/>
            <person name="Graham B."/>
            <person name="Knapp R.A."/>
            <person name="Langford K.W."/>
            <person name="Kronenberg Z."/>
            <person name="Press M.O."/>
            <person name="Eacker S.M."/>
            <person name="Wilson-Rankin E.E."/>
            <person name="Purcell J."/>
            <person name="Lester P.J."/>
            <person name="Dearden P.K."/>
        </authorList>
    </citation>
    <scope>NUCLEOTIDE SEQUENCE</scope>
    <source>
        <strain evidence="6">Linc-1</strain>
    </source>
</reference>
<dbReference type="InterPro" id="IPR050098">
    <property type="entry name" value="TFPI/VKTCI-like"/>
</dbReference>
<dbReference type="Gene3D" id="4.10.410.10">
    <property type="entry name" value="Pancreatic trypsin inhibitor Kunitz domain"/>
    <property type="match status" value="7"/>
</dbReference>
<dbReference type="SUPFAM" id="SSF57362">
    <property type="entry name" value="BPTI-like"/>
    <property type="match status" value="7"/>
</dbReference>
<evidence type="ECO:0000256" key="4">
    <source>
        <dbReference type="ARBA" id="ARBA00023157"/>
    </source>
</evidence>
<keyword evidence="7" id="KW-1185">Reference proteome</keyword>
<sequence length="490" mass="55385">MLATNELTDSCSLPRAEGNCTEKQSRWYFDRSENRCMPFYYTGCGGNKNNFPTIDACTADCPPKIEQDVCLLPALLGECHNYTQRWYYDSYEQQCRQFYYGGCGGNQNNFVSQDDCKNRCEIAVTAEPPKQVGFKTDATAVTILQIIAEYCFLPDFHGPCNEDKMKWFYDSKDGICKAFAYGGCQSNGNNFDTHEECEYRCGQVQDPCALPRVVGTCDGFVKQYYYDRRDDFCHEFEYSGCQGNKNRFQDRESCERKCKREPAAITEEVRPTTVAATSQPEIASSSSICLAPVDAGPCNNDITAYYYDSRTNMCQAFIYGGCEGNANRFQTEEQCERLCGKFRGQDLCNLPVDPGPCRARFSKYFYDQNIRTCRQFVYGGCDGNANRFSTISECESLCVHLEEPAPVGNDTTLSHLGSVVDHVVTHLHPILRSAICKEPVDSGSCNTGFSKRFYFDEEYQTCRAFIYTGCGGNRNRFKTFESCINTCLST</sequence>
<feature type="domain" description="BPTI/Kunitz inhibitor" evidence="5">
    <location>
        <begin position="289"/>
        <end position="339"/>
    </location>
</feature>
<accession>A0A834MWS0</accession>
<dbReference type="Pfam" id="PF00014">
    <property type="entry name" value="Kunitz_BPTI"/>
    <property type="match status" value="7"/>
</dbReference>
<dbReference type="CDD" id="cd00109">
    <property type="entry name" value="Kunitz-type"/>
    <property type="match status" value="7"/>
</dbReference>
<dbReference type="InterPro" id="IPR002223">
    <property type="entry name" value="Kunitz_BPTI"/>
</dbReference>
<keyword evidence="2" id="KW-0646">Protease inhibitor</keyword>
<dbReference type="FunFam" id="4.10.410.10:FF:000004">
    <property type="entry name" value="Tissue factor pathway inhibitor"/>
    <property type="match status" value="1"/>
</dbReference>
<feature type="domain" description="BPTI/Kunitz inhibitor" evidence="5">
    <location>
        <begin position="436"/>
        <end position="487"/>
    </location>
</feature>
<proteinExistence type="predicted"/>
<dbReference type="PROSITE" id="PS50279">
    <property type="entry name" value="BPTI_KUNITZ_2"/>
    <property type="match status" value="7"/>
</dbReference>
<dbReference type="PANTHER" id="PTHR10083">
    <property type="entry name" value="KUNITZ-TYPE PROTEASE INHIBITOR-RELATED"/>
    <property type="match status" value="1"/>
</dbReference>
<dbReference type="PRINTS" id="PR00759">
    <property type="entry name" value="BASICPTASE"/>
</dbReference>
<dbReference type="InterPro" id="IPR020901">
    <property type="entry name" value="Prtase_inh_Kunz-CS"/>
</dbReference>
<dbReference type="GO" id="GO:0090729">
    <property type="term" value="F:toxin activity"/>
    <property type="evidence" value="ECO:0007669"/>
    <property type="project" value="UniProtKB-KW"/>
</dbReference>